<comment type="caution">
    <text evidence="2">The sequence shown here is derived from an EMBL/GenBank/DDBJ whole genome shotgun (WGS) entry which is preliminary data.</text>
</comment>
<sequence length="198" mass="20418">MKTIDSPAPPSLRSWLLWTAGFIVLPLAGFAGSAIIGRIDNPAAALAGGAIVGLIIGFGQALTSTHRLQAVTWIPATATGMSLGLFLGATAVSYRTSLADLVLMGAINGLVLGTTQAVALPRRAQRRWMWAAAMPVLWALGWSVSTLILVGVDAQFIVFGASGALVVTALSGLLLHQILPSQHEPGTHPVLPVKAATA</sequence>
<keyword evidence="1" id="KW-0472">Membrane</keyword>
<name>A0ABT8K2C2_9MICC</name>
<keyword evidence="1" id="KW-0812">Transmembrane</keyword>
<feature type="transmembrane region" description="Helical" evidence="1">
    <location>
        <begin position="156"/>
        <end position="175"/>
    </location>
</feature>
<protein>
    <submittedName>
        <fullName evidence="2">Uncharacterized protein</fullName>
    </submittedName>
</protein>
<gene>
    <name evidence="2" type="ORF">P5G52_11850</name>
</gene>
<evidence type="ECO:0000256" key="1">
    <source>
        <dbReference type="SAM" id="Phobius"/>
    </source>
</evidence>
<evidence type="ECO:0000313" key="3">
    <source>
        <dbReference type="Proteomes" id="UP001174209"/>
    </source>
</evidence>
<feature type="transmembrane region" description="Helical" evidence="1">
    <location>
        <begin position="12"/>
        <end position="37"/>
    </location>
</feature>
<feature type="transmembrane region" description="Helical" evidence="1">
    <location>
        <begin position="70"/>
        <end position="89"/>
    </location>
</feature>
<feature type="transmembrane region" description="Helical" evidence="1">
    <location>
        <begin position="101"/>
        <end position="121"/>
    </location>
</feature>
<keyword evidence="1" id="KW-1133">Transmembrane helix</keyword>
<organism evidence="2 3">
    <name type="scientific">Arthrobacter burdickii</name>
    <dbReference type="NCBI Taxonomy" id="3035920"/>
    <lineage>
        <taxon>Bacteria</taxon>
        <taxon>Bacillati</taxon>
        <taxon>Actinomycetota</taxon>
        <taxon>Actinomycetes</taxon>
        <taxon>Micrococcales</taxon>
        <taxon>Micrococcaceae</taxon>
        <taxon>Arthrobacter</taxon>
    </lineage>
</organism>
<reference evidence="2" key="1">
    <citation type="submission" date="2023-06" db="EMBL/GenBank/DDBJ databases">
        <title>MT1 and MT2 Draft Genomes of Novel Species.</title>
        <authorList>
            <person name="Venkateswaran K."/>
        </authorList>
    </citation>
    <scope>NUCLEOTIDE SEQUENCE</scope>
    <source>
        <strain evidence="2">IIF3SC-B10</strain>
    </source>
</reference>
<evidence type="ECO:0000313" key="2">
    <source>
        <dbReference type="EMBL" id="MDN4611555.1"/>
    </source>
</evidence>
<keyword evidence="3" id="KW-1185">Reference proteome</keyword>
<feature type="transmembrane region" description="Helical" evidence="1">
    <location>
        <begin position="43"/>
        <end position="63"/>
    </location>
</feature>
<dbReference type="Proteomes" id="UP001174209">
    <property type="component" value="Unassembled WGS sequence"/>
</dbReference>
<proteinExistence type="predicted"/>
<dbReference type="EMBL" id="JAROCG010000001">
    <property type="protein sequence ID" value="MDN4611555.1"/>
    <property type="molecule type" value="Genomic_DNA"/>
</dbReference>
<accession>A0ABT8K2C2</accession>
<feature type="transmembrane region" description="Helical" evidence="1">
    <location>
        <begin position="128"/>
        <end position="150"/>
    </location>
</feature>
<dbReference type="RefSeq" id="WP_301227605.1">
    <property type="nucleotide sequence ID" value="NZ_JAROCG010000001.1"/>
</dbReference>